<keyword evidence="2" id="KW-1185">Reference proteome</keyword>
<evidence type="ECO:0000313" key="1">
    <source>
        <dbReference type="EMBL" id="OXA56002.1"/>
    </source>
</evidence>
<proteinExistence type="predicted"/>
<dbReference type="EMBL" id="LNIX01000004">
    <property type="protein sequence ID" value="OXA56002.1"/>
    <property type="molecule type" value="Genomic_DNA"/>
</dbReference>
<comment type="caution">
    <text evidence="1">The sequence shown here is derived from an EMBL/GenBank/DDBJ whole genome shotgun (WGS) entry which is preliminary data.</text>
</comment>
<evidence type="ECO:0000313" key="2">
    <source>
        <dbReference type="Proteomes" id="UP000198287"/>
    </source>
</evidence>
<sequence length="282" mass="32565">MKLYEPRAGDQCLLAYLKNHMREVNSYSFWTDVKFDLEKGFLYSDGEPVPEIAQNFTYDYSNLLLSSESKRRKRSSITASTKKPEPKRNATFPFDEICASMTWNNEVDPWNKDFCDCPFNSMALSPENCNDPIGVICQQQDLIDQECDEKYIAAPADPGKYKRDDKVPPKFAEFHEFEGLHGKKFMRSAYKQTGKSGICPEGYQKLTDESDQYHLGAKEFQSASHPYDHYSPYWLDASHKGKCHLIQAEYLNNKVKAVTHEWDLNSTDCSEFKGFVICEEKE</sequence>
<protein>
    <submittedName>
        <fullName evidence="1">Uncharacterized protein</fullName>
    </submittedName>
</protein>
<dbReference type="AlphaFoldDB" id="A0A226EEN2"/>
<accession>A0A226EEN2</accession>
<gene>
    <name evidence="1" type="ORF">Fcan01_09419</name>
</gene>
<name>A0A226EEN2_FOLCA</name>
<dbReference type="Proteomes" id="UP000198287">
    <property type="component" value="Unassembled WGS sequence"/>
</dbReference>
<organism evidence="1 2">
    <name type="scientific">Folsomia candida</name>
    <name type="common">Springtail</name>
    <dbReference type="NCBI Taxonomy" id="158441"/>
    <lineage>
        <taxon>Eukaryota</taxon>
        <taxon>Metazoa</taxon>
        <taxon>Ecdysozoa</taxon>
        <taxon>Arthropoda</taxon>
        <taxon>Hexapoda</taxon>
        <taxon>Collembola</taxon>
        <taxon>Entomobryomorpha</taxon>
        <taxon>Isotomoidea</taxon>
        <taxon>Isotomidae</taxon>
        <taxon>Proisotominae</taxon>
        <taxon>Folsomia</taxon>
    </lineage>
</organism>
<reference evidence="1 2" key="1">
    <citation type="submission" date="2015-12" db="EMBL/GenBank/DDBJ databases">
        <title>The genome of Folsomia candida.</title>
        <authorList>
            <person name="Faddeeva A."/>
            <person name="Derks M.F."/>
            <person name="Anvar Y."/>
            <person name="Smit S."/>
            <person name="Van Straalen N."/>
            <person name="Roelofs D."/>
        </authorList>
    </citation>
    <scope>NUCLEOTIDE SEQUENCE [LARGE SCALE GENOMIC DNA]</scope>
    <source>
        <strain evidence="1 2">VU population</strain>
        <tissue evidence="1">Whole body</tissue>
    </source>
</reference>